<name>A0ABT0C350_9BACT</name>
<evidence type="ECO:0000259" key="1">
    <source>
        <dbReference type="Pfam" id="PF13192"/>
    </source>
</evidence>
<dbReference type="Gene3D" id="3.40.30.10">
    <property type="entry name" value="Glutaredoxin"/>
    <property type="match status" value="1"/>
</dbReference>
<dbReference type="InterPro" id="IPR036249">
    <property type="entry name" value="Thioredoxin-like_sf"/>
</dbReference>
<reference evidence="2 3" key="1">
    <citation type="submission" date="2022-03" db="EMBL/GenBank/DDBJ databases">
        <title>Parabacteroides sp. nov. isolated from swine feces.</title>
        <authorList>
            <person name="Bak J.E."/>
        </authorList>
    </citation>
    <scope>NUCLEOTIDE SEQUENCE [LARGE SCALE GENOMIC DNA]</scope>
    <source>
        <strain evidence="2 3">AGMB00274</strain>
    </source>
</reference>
<gene>
    <name evidence="2" type="ORF">MUN53_12670</name>
</gene>
<dbReference type="EMBL" id="JAKZMM010000033">
    <property type="protein sequence ID" value="MCJ2381450.1"/>
    <property type="molecule type" value="Genomic_DNA"/>
</dbReference>
<proteinExistence type="predicted"/>
<evidence type="ECO:0000313" key="3">
    <source>
        <dbReference type="Proteomes" id="UP001165444"/>
    </source>
</evidence>
<evidence type="ECO:0000313" key="2">
    <source>
        <dbReference type="EMBL" id="MCJ2381450.1"/>
    </source>
</evidence>
<protein>
    <submittedName>
        <fullName evidence="2">Thioredoxin family protein</fullName>
    </submittedName>
</protein>
<dbReference type="InterPro" id="IPR012336">
    <property type="entry name" value="Thioredoxin-like_fold"/>
</dbReference>
<dbReference type="Pfam" id="PF13192">
    <property type="entry name" value="Thioredoxin_3"/>
    <property type="match status" value="1"/>
</dbReference>
<feature type="domain" description="Thioredoxin-like fold" evidence="1">
    <location>
        <begin position="1"/>
        <end position="74"/>
    </location>
</feature>
<dbReference type="PANTHER" id="PTHR36450:SF1">
    <property type="entry name" value="THIOREDOXIN"/>
    <property type="match status" value="1"/>
</dbReference>
<accession>A0ABT0C350</accession>
<dbReference type="InterPro" id="IPR005243">
    <property type="entry name" value="THIRX-like_proc"/>
</dbReference>
<sequence>MEIKVLGTGCANCKALYATVEKVVNELGIQAEIIKEEDLMKIMEYNVMTLPALVINDKVVAKGRINAGEVKELIASNQ</sequence>
<dbReference type="Proteomes" id="UP001165444">
    <property type="component" value="Unassembled WGS sequence"/>
</dbReference>
<comment type="caution">
    <text evidence="2">The sequence shown here is derived from an EMBL/GenBank/DDBJ whole genome shotgun (WGS) entry which is preliminary data.</text>
</comment>
<dbReference type="RefSeq" id="WP_243325809.1">
    <property type="nucleotide sequence ID" value="NZ_JAKZMM010000033.1"/>
</dbReference>
<organism evidence="2 3">
    <name type="scientific">Parabacteroides faecalis</name>
    <dbReference type="NCBI Taxonomy" id="2924040"/>
    <lineage>
        <taxon>Bacteria</taxon>
        <taxon>Pseudomonadati</taxon>
        <taxon>Bacteroidota</taxon>
        <taxon>Bacteroidia</taxon>
        <taxon>Bacteroidales</taxon>
        <taxon>Tannerellaceae</taxon>
        <taxon>Parabacteroides</taxon>
    </lineage>
</organism>
<dbReference type="PIRSF" id="PIRSF037031">
    <property type="entry name" value="Redox_disulphide_2"/>
    <property type="match status" value="1"/>
</dbReference>
<keyword evidence="3" id="KW-1185">Reference proteome</keyword>
<dbReference type="SUPFAM" id="SSF52833">
    <property type="entry name" value="Thioredoxin-like"/>
    <property type="match status" value="1"/>
</dbReference>
<dbReference type="NCBIfam" id="TIGR00412">
    <property type="entry name" value="redox_disulf_2"/>
    <property type="match status" value="1"/>
</dbReference>
<dbReference type="PANTHER" id="PTHR36450">
    <property type="entry name" value="THIOREDOXIN"/>
    <property type="match status" value="1"/>
</dbReference>